<evidence type="ECO:0000259" key="8">
    <source>
        <dbReference type="PROSITE" id="PS51767"/>
    </source>
</evidence>
<accession>A0ABQ8F581</accession>
<evidence type="ECO:0000256" key="2">
    <source>
        <dbReference type="ARBA" id="ARBA00022670"/>
    </source>
</evidence>
<keyword evidence="5" id="KW-0378">Hydrolase</keyword>
<feature type="chain" id="PRO_5047442868" description="Peptidase A1 domain-containing protein" evidence="7">
    <location>
        <begin position="24"/>
        <end position="427"/>
    </location>
</feature>
<keyword evidence="2" id="KW-0645">Protease</keyword>
<dbReference type="InterPro" id="IPR021109">
    <property type="entry name" value="Peptidase_aspartic_dom_sf"/>
</dbReference>
<protein>
    <recommendedName>
        <fullName evidence="8">Peptidase A1 domain-containing protein</fullName>
    </recommendedName>
</protein>
<keyword evidence="4" id="KW-0064">Aspartyl protease</keyword>
<keyword evidence="6" id="KW-0865">Zymogen</keyword>
<feature type="domain" description="Peptidase A1" evidence="8">
    <location>
        <begin position="54"/>
        <end position="399"/>
    </location>
</feature>
<dbReference type="PROSITE" id="PS51767">
    <property type="entry name" value="PEPTIDASE_A1"/>
    <property type="match status" value="1"/>
</dbReference>
<comment type="caution">
    <text evidence="9">The sequence shown here is derived from an EMBL/GenBank/DDBJ whole genome shotgun (WGS) entry which is preliminary data.</text>
</comment>
<evidence type="ECO:0000256" key="5">
    <source>
        <dbReference type="ARBA" id="ARBA00022801"/>
    </source>
</evidence>
<evidence type="ECO:0000256" key="7">
    <source>
        <dbReference type="SAM" id="SignalP"/>
    </source>
</evidence>
<dbReference type="PANTHER" id="PTHR47965:SF12">
    <property type="entry name" value="ASPARTIC PROTEINASE 3-RELATED"/>
    <property type="match status" value="1"/>
</dbReference>
<dbReference type="Gene3D" id="2.40.70.10">
    <property type="entry name" value="Acid Proteases"/>
    <property type="match status" value="2"/>
</dbReference>
<keyword evidence="3 7" id="KW-0732">Signal</keyword>
<comment type="similarity">
    <text evidence="1">Belongs to the peptidase A1 family.</text>
</comment>
<reference evidence="9 10" key="1">
    <citation type="submission" date="2021-02" db="EMBL/GenBank/DDBJ databases">
        <title>Variation within the Batrachochytrium salamandrivorans European outbreak.</title>
        <authorList>
            <person name="Kelly M."/>
            <person name="Pasmans F."/>
            <person name="Shea T.P."/>
            <person name="Munoz J.F."/>
            <person name="Carranza S."/>
            <person name="Cuomo C.A."/>
            <person name="Martel A."/>
        </authorList>
    </citation>
    <scope>NUCLEOTIDE SEQUENCE [LARGE SCALE GENOMIC DNA]</scope>
    <source>
        <strain evidence="9 10">AMFP18/2</strain>
    </source>
</reference>
<dbReference type="SUPFAM" id="SSF50630">
    <property type="entry name" value="Acid proteases"/>
    <property type="match status" value="1"/>
</dbReference>
<gene>
    <name evidence="9" type="ORF">BASA50_008223</name>
</gene>
<evidence type="ECO:0000256" key="1">
    <source>
        <dbReference type="ARBA" id="ARBA00007447"/>
    </source>
</evidence>
<evidence type="ECO:0000256" key="3">
    <source>
        <dbReference type="ARBA" id="ARBA00022729"/>
    </source>
</evidence>
<proteinExistence type="inferred from homology"/>
<dbReference type="InterPro" id="IPR033121">
    <property type="entry name" value="PEPTIDASE_A1"/>
</dbReference>
<dbReference type="EMBL" id="JAFCIX010000389">
    <property type="protein sequence ID" value="KAH6592178.1"/>
    <property type="molecule type" value="Genomic_DNA"/>
</dbReference>
<feature type="signal peptide" evidence="7">
    <location>
        <begin position="1"/>
        <end position="23"/>
    </location>
</feature>
<sequence>MTARLNMLLYAMLLTAHQYHAIASKIRLYPSGEQSLHNRLNKRSHTNMEGGPTLCYKIKVNVENTTLMVDLDTGSADLIIPLKGLNDYSGPTVNRVFDPSQRKTKIEYMDNSAGQGYGFIGSVSLTRTSVFSSDAPIVGIAEQSIDSPLIGRYKDQGLLGLAYASAANYKPKQGTVLDAWHNSGTMAKNQFAFHACPYDKIDQSYIDFGNSEPVSKCGSSTEPNVWTKSPSTSLITMKLSAIYIDDTSIELPRMFQSGVKIEDWAVIDTCTTVMTLPKNIVLALQEKIRSSGGLPSGLTLEKSNNLLSGNMALSSNNLFNWDKLPKLTFEARSDETNSGSVVSTFNITLSARQYFRANSKGDTEFAIAIGSDETALLGTPFLTNLRIVVDRDRFRVGFSLGCGCETSPDGYPTIKTSNGKIWSSGSA</sequence>
<evidence type="ECO:0000313" key="9">
    <source>
        <dbReference type="EMBL" id="KAH6592178.1"/>
    </source>
</evidence>
<evidence type="ECO:0000313" key="10">
    <source>
        <dbReference type="Proteomes" id="UP001648503"/>
    </source>
</evidence>
<dbReference type="InterPro" id="IPR001461">
    <property type="entry name" value="Aspartic_peptidase_A1"/>
</dbReference>
<organism evidence="9 10">
    <name type="scientific">Batrachochytrium salamandrivorans</name>
    <dbReference type="NCBI Taxonomy" id="1357716"/>
    <lineage>
        <taxon>Eukaryota</taxon>
        <taxon>Fungi</taxon>
        <taxon>Fungi incertae sedis</taxon>
        <taxon>Chytridiomycota</taxon>
        <taxon>Chytridiomycota incertae sedis</taxon>
        <taxon>Chytridiomycetes</taxon>
        <taxon>Rhizophydiales</taxon>
        <taxon>Rhizophydiales incertae sedis</taxon>
        <taxon>Batrachochytrium</taxon>
    </lineage>
</organism>
<dbReference type="Pfam" id="PF00026">
    <property type="entry name" value="Asp"/>
    <property type="match status" value="1"/>
</dbReference>
<name>A0ABQ8F581_9FUNG</name>
<keyword evidence="10" id="KW-1185">Reference proteome</keyword>
<dbReference type="PANTHER" id="PTHR47965">
    <property type="entry name" value="ASPARTYL PROTEASE-RELATED"/>
    <property type="match status" value="1"/>
</dbReference>
<evidence type="ECO:0000256" key="6">
    <source>
        <dbReference type="ARBA" id="ARBA00023145"/>
    </source>
</evidence>
<dbReference type="Proteomes" id="UP001648503">
    <property type="component" value="Unassembled WGS sequence"/>
</dbReference>
<evidence type="ECO:0000256" key="4">
    <source>
        <dbReference type="ARBA" id="ARBA00022750"/>
    </source>
</evidence>